<dbReference type="Pfam" id="PF07883">
    <property type="entry name" value="Cupin_2"/>
    <property type="match status" value="1"/>
</dbReference>
<gene>
    <name evidence="2" type="ORF">LTR25_007728</name>
</gene>
<organism evidence="2 3">
    <name type="scientific">Vermiconidia calcicola</name>
    <dbReference type="NCBI Taxonomy" id="1690605"/>
    <lineage>
        <taxon>Eukaryota</taxon>
        <taxon>Fungi</taxon>
        <taxon>Dikarya</taxon>
        <taxon>Ascomycota</taxon>
        <taxon>Pezizomycotina</taxon>
        <taxon>Dothideomycetes</taxon>
        <taxon>Dothideomycetidae</taxon>
        <taxon>Mycosphaerellales</taxon>
        <taxon>Extremaceae</taxon>
        <taxon>Vermiconidia</taxon>
    </lineage>
</organism>
<protein>
    <recommendedName>
        <fullName evidence="1">Cupin type-2 domain-containing protein</fullName>
    </recommendedName>
</protein>
<sequence length="185" mass="20043">MTRFPVLLTEIHSGHDDNGKAMITSDTVLTPANPLDPEGRPPPNGIIPGFTNLYKTDGIPAKAQTPFVDVHGKKIGLVDQSGVFCRIVDFPATGDTPDDVNIMHRTQSVDFGVVLKGSIKLILDDGVETLMKEGDVCVQRATIHAWKNISGENCRMLFVLVPSEPVVNESTGEVLQSTPTTHLEE</sequence>
<dbReference type="PANTHER" id="PTHR36156">
    <property type="entry name" value="SLR2101 PROTEIN"/>
    <property type="match status" value="1"/>
</dbReference>
<evidence type="ECO:0000313" key="2">
    <source>
        <dbReference type="EMBL" id="KAK5533023.1"/>
    </source>
</evidence>
<dbReference type="EMBL" id="JAXLQG010000014">
    <property type="protein sequence ID" value="KAK5533023.1"/>
    <property type="molecule type" value="Genomic_DNA"/>
</dbReference>
<name>A0AAV9Q138_9PEZI</name>
<dbReference type="AlphaFoldDB" id="A0AAV9Q138"/>
<dbReference type="Gene3D" id="2.60.120.10">
    <property type="entry name" value="Jelly Rolls"/>
    <property type="match status" value="1"/>
</dbReference>
<dbReference type="PANTHER" id="PTHR36156:SF2">
    <property type="entry name" value="CUPIN TYPE-2 DOMAIN-CONTAINING PROTEIN"/>
    <property type="match status" value="1"/>
</dbReference>
<dbReference type="InterPro" id="IPR047142">
    <property type="entry name" value="OryJ/VirC-like"/>
</dbReference>
<accession>A0AAV9Q138</accession>
<evidence type="ECO:0000259" key="1">
    <source>
        <dbReference type="Pfam" id="PF07883"/>
    </source>
</evidence>
<comment type="caution">
    <text evidence="2">The sequence shown here is derived from an EMBL/GenBank/DDBJ whole genome shotgun (WGS) entry which is preliminary data.</text>
</comment>
<dbReference type="SUPFAM" id="SSF51182">
    <property type="entry name" value="RmlC-like cupins"/>
    <property type="match status" value="1"/>
</dbReference>
<dbReference type="Proteomes" id="UP001345827">
    <property type="component" value="Unassembled WGS sequence"/>
</dbReference>
<dbReference type="InterPro" id="IPR014710">
    <property type="entry name" value="RmlC-like_jellyroll"/>
</dbReference>
<keyword evidence="3" id="KW-1185">Reference proteome</keyword>
<proteinExistence type="predicted"/>
<evidence type="ECO:0000313" key="3">
    <source>
        <dbReference type="Proteomes" id="UP001345827"/>
    </source>
</evidence>
<dbReference type="InterPro" id="IPR011051">
    <property type="entry name" value="RmlC_Cupin_sf"/>
</dbReference>
<feature type="domain" description="Cupin type-2" evidence="1">
    <location>
        <begin position="103"/>
        <end position="159"/>
    </location>
</feature>
<reference evidence="2 3" key="1">
    <citation type="submission" date="2023-06" db="EMBL/GenBank/DDBJ databases">
        <title>Black Yeasts Isolated from many extreme environments.</title>
        <authorList>
            <person name="Coleine C."/>
            <person name="Stajich J.E."/>
            <person name="Selbmann L."/>
        </authorList>
    </citation>
    <scope>NUCLEOTIDE SEQUENCE [LARGE SCALE GENOMIC DNA]</scope>
    <source>
        <strain evidence="2 3">CCFEE 5887</strain>
    </source>
</reference>
<dbReference type="InterPro" id="IPR013096">
    <property type="entry name" value="Cupin_2"/>
</dbReference>
<dbReference type="CDD" id="cd02231">
    <property type="entry name" value="cupin_BLL6423-like"/>
    <property type="match status" value="1"/>
</dbReference>